<proteinExistence type="predicted"/>
<organism evidence="4 5">
    <name type="scientific">Plasmodium ovale wallikeri</name>
    <dbReference type="NCBI Taxonomy" id="864142"/>
    <lineage>
        <taxon>Eukaryota</taxon>
        <taxon>Sar</taxon>
        <taxon>Alveolata</taxon>
        <taxon>Apicomplexa</taxon>
        <taxon>Aconoidasida</taxon>
        <taxon>Haemosporida</taxon>
        <taxon>Plasmodiidae</taxon>
        <taxon>Plasmodium</taxon>
        <taxon>Plasmodium (Plasmodium)</taxon>
    </lineage>
</organism>
<evidence type="ECO:0000313" key="3">
    <source>
        <dbReference type="EMBL" id="SBT41832.1"/>
    </source>
</evidence>
<evidence type="ECO:0000256" key="1">
    <source>
        <dbReference type="SAM" id="MobiDB-lite"/>
    </source>
</evidence>
<dbReference type="Proteomes" id="UP000078555">
    <property type="component" value="Unassembled WGS sequence"/>
</dbReference>
<feature type="region of interest" description="Disordered" evidence="1">
    <location>
        <begin position="73"/>
        <end position="109"/>
    </location>
</feature>
<name>A0A1A8ZEP2_PLAOA</name>
<evidence type="ECO:0000313" key="4">
    <source>
        <dbReference type="EMBL" id="SBT42299.1"/>
    </source>
</evidence>
<dbReference type="Proteomes" id="UP000078550">
    <property type="component" value="Unassembled WGS sequence"/>
</dbReference>
<keyword evidence="2" id="KW-0472">Membrane</keyword>
<evidence type="ECO:0000256" key="2">
    <source>
        <dbReference type="SAM" id="Phobius"/>
    </source>
</evidence>
<dbReference type="EMBL" id="FLRE01000164">
    <property type="protein sequence ID" value="SBT42299.1"/>
    <property type="molecule type" value="Genomic_DNA"/>
</dbReference>
<keyword evidence="2" id="KW-0812">Transmembrane</keyword>
<keyword evidence="2" id="KW-1133">Transmembrane helix</keyword>
<dbReference type="EMBL" id="FLRD01000120">
    <property type="protein sequence ID" value="SBT41832.1"/>
    <property type="molecule type" value="Genomic_DNA"/>
</dbReference>
<gene>
    <name evidence="3" type="ORF">POVWA1_044900</name>
    <name evidence="4" type="ORF">POVWA2_043480</name>
</gene>
<feature type="transmembrane region" description="Helical" evidence="2">
    <location>
        <begin position="46"/>
        <end position="66"/>
    </location>
</feature>
<sequence>MDRIYKGAYQQHETGYNDHPQEVRRVVSEGHILQRVRVAMSEGDNFLMHLFFWWILFFFYVQNIGIPKEVKTERSEVEEAGDESPVLKRKGGRFLPDAPLVLGSNSNIN</sequence>
<protein>
    <submittedName>
        <fullName evidence="4">Uncharacterized protein</fullName>
    </submittedName>
</protein>
<evidence type="ECO:0000313" key="6">
    <source>
        <dbReference type="Proteomes" id="UP000078555"/>
    </source>
</evidence>
<dbReference type="AlphaFoldDB" id="A0A1A8ZEP2"/>
<keyword evidence="6" id="KW-1185">Reference proteome</keyword>
<accession>A0A1A8ZEP2</accession>
<reference evidence="5 6" key="1">
    <citation type="submission" date="2016-05" db="EMBL/GenBank/DDBJ databases">
        <authorList>
            <person name="Naeem Raeece"/>
        </authorList>
    </citation>
    <scope>NUCLEOTIDE SEQUENCE [LARGE SCALE GENOMIC DNA]</scope>
</reference>
<reference evidence="4" key="2">
    <citation type="submission" date="2016-05" db="EMBL/GenBank/DDBJ databases">
        <authorList>
            <person name="Lavstsen T."/>
            <person name="Jespersen J.S."/>
        </authorList>
    </citation>
    <scope>NUCLEOTIDE SEQUENCE [LARGE SCALE GENOMIC DNA]</scope>
</reference>
<evidence type="ECO:0000313" key="5">
    <source>
        <dbReference type="Proteomes" id="UP000078550"/>
    </source>
</evidence>